<dbReference type="EMBL" id="FRAW01000019">
    <property type="protein sequence ID" value="SHK81996.1"/>
    <property type="molecule type" value="Genomic_DNA"/>
</dbReference>
<dbReference type="GO" id="GO:0051287">
    <property type="term" value="F:NAD binding"/>
    <property type="evidence" value="ECO:0007669"/>
    <property type="project" value="InterPro"/>
</dbReference>
<evidence type="ECO:0000313" key="3">
    <source>
        <dbReference type="EMBL" id="SHK81996.1"/>
    </source>
</evidence>
<keyword evidence="4" id="KW-1185">Reference proteome</keyword>
<comment type="subunit">
    <text evidence="1">NDH-1 is composed of 14 different subunits. Subunits NuoB, C, D, E, F, and G constitute the peripheral sector of the complex.</text>
</comment>
<organism evidence="3 4">
    <name type="scientific">Fibrobacter intestinalis</name>
    <dbReference type="NCBI Taxonomy" id="28122"/>
    <lineage>
        <taxon>Bacteria</taxon>
        <taxon>Pseudomonadati</taxon>
        <taxon>Fibrobacterota</taxon>
        <taxon>Fibrobacteria</taxon>
        <taxon>Fibrobacterales</taxon>
        <taxon>Fibrobacteraceae</taxon>
        <taxon>Fibrobacter</taxon>
    </lineage>
</organism>
<name>A0A1M6VL77_9BACT</name>
<keyword evidence="1" id="KW-0830">Ubiquinone</keyword>
<comment type="subcellular location">
    <subcellularLocation>
        <location evidence="1">Cell membrane</location>
        <topology evidence="1">Peripheral membrane protein</topology>
        <orientation evidence="1">Cytoplasmic side</orientation>
    </subcellularLocation>
</comment>
<dbReference type="InterPro" id="IPR029014">
    <property type="entry name" value="NiFe-Hase_large"/>
</dbReference>
<dbReference type="RefSeq" id="WP_073304802.1">
    <property type="nucleotide sequence ID" value="NZ_FRAW01000019.1"/>
</dbReference>
<dbReference type="AlphaFoldDB" id="A0A1M6VL77"/>
<evidence type="ECO:0000313" key="4">
    <source>
        <dbReference type="Proteomes" id="UP000184275"/>
    </source>
</evidence>
<proteinExistence type="inferred from homology"/>
<dbReference type="PANTHER" id="PTHR11993">
    <property type="entry name" value="NADH-UBIQUINONE OXIDOREDUCTASE 49 KDA SUBUNIT"/>
    <property type="match status" value="1"/>
</dbReference>
<keyword evidence="1" id="KW-1003">Cell membrane</keyword>
<dbReference type="Gene3D" id="1.10.645.10">
    <property type="entry name" value="Cytochrome-c3 Hydrogenase, chain B"/>
    <property type="match status" value="1"/>
</dbReference>
<evidence type="ECO:0000256" key="1">
    <source>
        <dbReference type="HAMAP-Rule" id="MF_01358"/>
    </source>
</evidence>
<dbReference type="Pfam" id="PF00346">
    <property type="entry name" value="Complex1_49kDa"/>
    <property type="match status" value="1"/>
</dbReference>
<dbReference type="GO" id="GO:0048038">
    <property type="term" value="F:quinone binding"/>
    <property type="evidence" value="ECO:0007669"/>
    <property type="project" value="UniProtKB-KW"/>
</dbReference>
<dbReference type="Proteomes" id="UP000184275">
    <property type="component" value="Unassembled WGS sequence"/>
</dbReference>
<dbReference type="GO" id="GO:0005886">
    <property type="term" value="C:plasma membrane"/>
    <property type="evidence" value="ECO:0007669"/>
    <property type="project" value="UniProtKB-SubCell"/>
</dbReference>
<sequence>MKVLTPDGEQKNLMVLNIGPSHGATHGCLRYITALDGENIVASVGEIGYLHRGFEKMAERGNWQQVLPLTDRLDYCSAMMNNFAYCRAAEQMLGIEIPERAKVLRVIVNELSRIADHFICVAAAAQDLGSTTGFFYLFDSREMTMRIWEKLTGARLTNSYGRIGGLYRDTYEGFEEDVLRVCKQVEKNLHDVHACFDRNRIFLDRTVDVGNISPEKAIQFGWTGPCLRATGVASDLRKDEPYWDYETYDWNVVTGTHGDVYDRLMVRLAEAEESVKIIRQALKRLAPGPVSVEDPRIRIPSHERIYQEMEALAGHFKSVLEGIRIPAGEYYSGSETANGELGFTLVSDGSGHPWRVKVRPPCLTQFAAFHELVEGNLIADSIACLSSINIIAGELDR</sequence>
<dbReference type="HAMAP" id="MF_01358">
    <property type="entry name" value="NDH1_NuoD"/>
    <property type="match status" value="1"/>
</dbReference>
<comment type="similarity">
    <text evidence="1">Belongs to the complex I 49 kDa subunit family.</text>
</comment>
<evidence type="ECO:0000259" key="2">
    <source>
        <dbReference type="Pfam" id="PF00346"/>
    </source>
</evidence>
<dbReference type="NCBIfam" id="NF004739">
    <property type="entry name" value="PRK06075.1"/>
    <property type="match status" value="1"/>
</dbReference>
<dbReference type="GO" id="GO:0050136">
    <property type="term" value="F:NADH dehydrogenase (quinone) (non-electrogenic) activity"/>
    <property type="evidence" value="ECO:0007669"/>
    <property type="project" value="UniProtKB-UniRule"/>
</dbReference>
<dbReference type="InterPro" id="IPR001135">
    <property type="entry name" value="NADH_Q_OxRdtase_suD"/>
</dbReference>
<dbReference type="EC" id="7.1.1.-" evidence="1"/>
<dbReference type="PANTHER" id="PTHR11993:SF10">
    <property type="entry name" value="NADH DEHYDROGENASE [UBIQUINONE] IRON-SULFUR PROTEIN 2, MITOCHONDRIAL"/>
    <property type="match status" value="1"/>
</dbReference>
<dbReference type="InterPro" id="IPR022885">
    <property type="entry name" value="NDH1_su_D/H"/>
</dbReference>
<feature type="domain" description="NADH-quinone oxidoreductase subunit D" evidence="2">
    <location>
        <begin position="127"/>
        <end position="397"/>
    </location>
</feature>
<comment type="catalytic activity">
    <reaction evidence="1">
        <text>a quinone + NADH + 5 H(+)(in) = a quinol + NAD(+) + 4 H(+)(out)</text>
        <dbReference type="Rhea" id="RHEA:57888"/>
        <dbReference type="ChEBI" id="CHEBI:15378"/>
        <dbReference type="ChEBI" id="CHEBI:24646"/>
        <dbReference type="ChEBI" id="CHEBI:57540"/>
        <dbReference type="ChEBI" id="CHEBI:57945"/>
        <dbReference type="ChEBI" id="CHEBI:132124"/>
    </reaction>
</comment>
<comment type="function">
    <text evidence="1">NDH-1 shuttles electrons from NADH, via FMN and iron-sulfur (Fe-S) centers, to quinones in the respiratory chain. The immediate electron acceptor for the enzyme in this species is believed to be ubiquinone. Couples the redox reaction to proton translocation (for every two electrons transferred, four hydrogen ions are translocated across the cytoplasmic membrane), and thus conserves the redox energy in a proton gradient.</text>
</comment>
<accession>A0A1M6VL77</accession>
<keyword evidence="1" id="KW-0472">Membrane</keyword>
<gene>
    <name evidence="1" type="primary">nuoD</name>
    <name evidence="3" type="ORF">SAMN05720469_11912</name>
</gene>
<reference evidence="4" key="1">
    <citation type="submission" date="2016-11" db="EMBL/GenBank/DDBJ databases">
        <authorList>
            <person name="Varghese N."/>
            <person name="Submissions S."/>
        </authorList>
    </citation>
    <scope>NUCLEOTIDE SEQUENCE [LARGE SCALE GENOMIC DNA]</scope>
    <source>
        <strain evidence="4">UWOS</strain>
    </source>
</reference>
<keyword evidence="1" id="KW-1278">Translocase</keyword>
<keyword evidence="1" id="KW-0520">NAD</keyword>
<protein>
    <recommendedName>
        <fullName evidence="1">NADH-quinone oxidoreductase subunit D</fullName>
        <ecNumber evidence="1">7.1.1.-</ecNumber>
    </recommendedName>
    <alternativeName>
        <fullName evidence="1">NADH dehydrogenase I subunit D</fullName>
    </alternativeName>
    <alternativeName>
        <fullName evidence="1">NDH-1 subunit D</fullName>
    </alternativeName>
</protein>
<keyword evidence="1" id="KW-0874">Quinone</keyword>
<keyword evidence="1" id="KW-0813">Transport</keyword>
<dbReference type="SUPFAM" id="SSF56762">
    <property type="entry name" value="HydB/Nqo4-like"/>
    <property type="match status" value="1"/>
</dbReference>